<proteinExistence type="inferred from homology"/>
<dbReference type="EMBL" id="CP045562">
    <property type="protein sequence ID" value="QFX92723.1"/>
    <property type="molecule type" value="Genomic_DNA"/>
</dbReference>
<evidence type="ECO:0000256" key="4">
    <source>
        <dbReference type="ARBA" id="ARBA00022475"/>
    </source>
</evidence>
<dbReference type="KEGG" id="lfv:LF543_03735"/>
<reference evidence="9 10" key="1">
    <citation type="submission" date="2019-10" db="EMBL/GenBank/DDBJ databases">
        <title>Genome sequencing of Lactobacillus fructivorans.</title>
        <authorList>
            <person name="Kim K."/>
        </authorList>
    </citation>
    <scope>NUCLEOTIDE SEQUENCE [LARGE SCALE GENOMIC DNA]</scope>
    <source>
        <strain evidence="9 10">LF543</strain>
    </source>
</reference>
<dbReference type="InterPro" id="IPR006419">
    <property type="entry name" value="NMN_transpt_PnuC"/>
</dbReference>
<feature type="transmembrane region" description="Helical" evidence="8">
    <location>
        <begin position="142"/>
        <end position="161"/>
    </location>
</feature>
<evidence type="ECO:0000313" key="9">
    <source>
        <dbReference type="EMBL" id="QFX92723.1"/>
    </source>
</evidence>
<dbReference type="Proteomes" id="UP000327194">
    <property type="component" value="Chromosome"/>
</dbReference>
<feature type="transmembrane region" description="Helical" evidence="8">
    <location>
        <begin position="49"/>
        <end position="69"/>
    </location>
</feature>
<evidence type="ECO:0000256" key="7">
    <source>
        <dbReference type="ARBA" id="ARBA00023136"/>
    </source>
</evidence>
<dbReference type="Pfam" id="PF04973">
    <property type="entry name" value="NMN_transporter"/>
    <property type="match status" value="1"/>
</dbReference>
<keyword evidence="3" id="KW-0813">Transport</keyword>
<comment type="subcellular location">
    <subcellularLocation>
        <location evidence="1">Cell membrane</location>
        <topology evidence="1">Multi-pass membrane protein</topology>
    </subcellularLocation>
</comment>
<dbReference type="GO" id="GO:0034257">
    <property type="term" value="F:nicotinamide riboside transmembrane transporter activity"/>
    <property type="evidence" value="ECO:0007669"/>
    <property type="project" value="InterPro"/>
</dbReference>
<gene>
    <name evidence="9" type="ORF">LF543_03735</name>
</gene>
<accession>A0AAE6P1F4</accession>
<feature type="transmembrane region" description="Helical" evidence="8">
    <location>
        <begin position="76"/>
        <end position="95"/>
    </location>
</feature>
<name>A0AAE6P1F4_9LACO</name>
<evidence type="ECO:0000256" key="8">
    <source>
        <dbReference type="SAM" id="Phobius"/>
    </source>
</evidence>
<feature type="transmembrane region" description="Helical" evidence="8">
    <location>
        <begin position="101"/>
        <end position="122"/>
    </location>
</feature>
<feature type="transmembrane region" description="Helical" evidence="8">
    <location>
        <begin position="198"/>
        <end position="216"/>
    </location>
</feature>
<dbReference type="RefSeq" id="WP_010021346.1">
    <property type="nucleotide sequence ID" value="NZ_AZDS01000001.1"/>
</dbReference>
<dbReference type="PANTHER" id="PTHR36122">
    <property type="entry name" value="NICOTINAMIDE RIBOSIDE TRANSPORTER PNUC"/>
    <property type="match status" value="1"/>
</dbReference>
<keyword evidence="7 8" id="KW-0472">Membrane</keyword>
<feature type="transmembrane region" description="Helical" evidence="8">
    <location>
        <begin position="173"/>
        <end position="191"/>
    </location>
</feature>
<evidence type="ECO:0000256" key="5">
    <source>
        <dbReference type="ARBA" id="ARBA00022692"/>
    </source>
</evidence>
<keyword evidence="5 8" id="KW-0812">Transmembrane</keyword>
<evidence type="ECO:0000256" key="3">
    <source>
        <dbReference type="ARBA" id="ARBA00022448"/>
    </source>
</evidence>
<keyword evidence="6 8" id="KW-1133">Transmembrane helix</keyword>
<feature type="transmembrane region" description="Helical" evidence="8">
    <location>
        <begin position="24"/>
        <end position="43"/>
    </location>
</feature>
<dbReference type="NCBIfam" id="TIGR01528">
    <property type="entry name" value="NMN_trans_PnuC"/>
    <property type="match status" value="1"/>
</dbReference>
<evidence type="ECO:0000313" key="10">
    <source>
        <dbReference type="Proteomes" id="UP000327194"/>
    </source>
</evidence>
<evidence type="ECO:0000256" key="1">
    <source>
        <dbReference type="ARBA" id="ARBA00004651"/>
    </source>
</evidence>
<dbReference type="AlphaFoldDB" id="A0AAE6P1F4"/>
<evidence type="ECO:0000256" key="2">
    <source>
        <dbReference type="ARBA" id="ARBA00006669"/>
    </source>
</evidence>
<protein>
    <submittedName>
        <fullName evidence="9">Nicotinamide mononucleotide transporter</fullName>
    </submittedName>
</protein>
<comment type="similarity">
    <text evidence="2">Belongs to the nicotinamide ribonucleoside (NR) uptake permease (TC 4.B.1) family.</text>
</comment>
<dbReference type="GO" id="GO:0005886">
    <property type="term" value="C:plasma membrane"/>
    <property type="evidence" value="ECO:0007669"/>
    <property type="project" value="UniProtKB-SubCell"/>
</dbReference>
<dbReference type="PANTHER" id="PTHR36122:SF2">
    <property type="entry name" value="NICOTINAMIDE RIBOSIDE TRANSPORTER PNUC"/>
    <property type="match status" value="1"/>
</dbReference>
<keyword evidence="4" id="KW-1003">Cell membrane</keyword>
<feature type="transmembrane region" description="Helical" evidence="8">
    <location>
        <begin position="222"/>
        <end position="240"/>
    </location>
</feature>
<sequence length="254" mass="28490">MSGKNNVAAYDILKPSWYVNQMKGWSFTSYLLLLFGLGVIAGSTVTQPITFIAIMTMLAGMLGFTTTISITNTKPLNGIFGLVSALIYIYVAFTAKNYNDIILQTTYIVLLDIPVLLIPSWATNVDKHIKKLTIKGNLKKTLMNWGLTALFFVVVLGVLYAWEHGYSDSPRPFVDSFAATIGITGALLTTLRFRDTYYFWLAQGIFSIILWGITAYQGGANWTLFLTYILYLFNDLLSFFDKNIAWFHTKTVNG</sequence>
<organism evidence="9 10">
    <name type="scientific">Fructilactobacillus fructivorans</name>
    <dbReference type="NCBI Taxonomy" id="1614"/>
    <lineage>
        <taxon>Bacteria</taxon>
        <taxon>Bacillati</taxon>
        <taxon>Bacillota</taxon>
        <taxon>Bacilli</taxon>
        <taxon>Lactobacillales</taxon>
        <taxon>Lactobacillaceae</taxon>
        <taxon>Fructilactobacillus</taxon>
    </lineage>
</organism>
<evidence type="ECO:0000256" key="6">
    <source>
        <dbReference type="ARBA" id="ARBA00022989"/>
    </source>
</evidence>